<evidence type="ECO:0000256" key="3">
    <source>
        <dbReference type="ARBA" id="ARBA00022827"/>
    </source>
</evidence>
<dbReference type="InterPro" id="IPR016167">
    <property type="entry name" value="FAD-bd_PCMH_sub1"/>
</dbReference>
<dbReference type="Gene3D" id="3.30.43.10">
    <property type="entry name" value="Uridine Diphospho-n-acetylenolpyruvylglucosamine Reductase, domain 2"/>
    <property type="match status" value="1"/>
</dbReference>
<accession>A0ABY5ZVS5</accession>
<dbReference type="Pfam" id="PF02913">
    <property type="entry name" value="FAD-oxidase_C"/>
    <property type="match status" value="1"/>
</dbReference>
<evidence type="ECO:0000313" key="6">
    <source>
        <dbReference type="EMBL" id="UXC18067.1"/>
    </source>
</evidence>
<keyword evidence="7" id="KW-1185">Reference proteome</keyword>
<proteinExistence type="predicted"/>
<comment type="cofactor">
    <cofactor evidence="1">
        <name>FAD</name>
        <dbReference type="ChEBI" id="CHEBI:57692"/>
    </cofactor>
</comment>
<dbReference type="InterPro" id="IPR006094">
    <property type="entry name" value="Oxid_FAD_bind_N"/>
</dbReference>
<name>A0ABY5ZVS5_9BURK</name>
<dbReference type="Gene3D" id="3.30.70.2190">
    <property type="match status" value="1"/>
</dbReference>
<dbReference type="EMBL" id="CP104377">
    <property type="protein sequence ID" value="UXC18067.1"/>
    <property type="molecule type" value="Genomic_DNA"/>
</dbReference>
<dbReference type="SUPFAM" id="SSF55103">
    <property type="entry name" value="FAD-linked oxidases, C-terminal domain"/>
    <property type="match status" value="1"/>
</dbReference>
<gene>
    <name evidence="6" type="ORF">N4T19_20620</name>
</gene>
<dbReference type="PANTHER" id="PTHR43716:SF1">
    <property type="entry name" value="D-2-HYDROXYGLUTARATE DEHYDROGENASE, MITOCHONDRIAL"/>
    <property type="match status" value="1"/>
</dbReference>
<dbReference type="Proteomes" id="UP001058290">
    <property type="component" value="Chromosome"/>
</dbReference>
<evidence type="ECO:0000313" key="7">
    <source>
        <dbReference type="Proteomes" id="UP001058290"/>
    </source>
</evidence>
<sequence>MAASDLDIRDNSELLSALHAIVGEVGVLQGADMAAYEEGARYGQGRARLVVRPADVAQVQAVVRLCAERGIALLPQGANTGMVGASTPDMSGSQLVLSLSRLRSHCAVDVANRSVVVDAGVTLQELNEQLEAHGLWFPIDLGANPSIGGMVATNTGGTRLIRYGDVRSNLMALQVVLMDPPGEVVELGRALRKNNTGVDWKQLFVGGSGAGAIVTQATLQVHARPAQRATALVVPASDEAVMELLQAFERDLGDWLAAFEGISGNAMQAAIDHVPNLRNPFAPDDAPEFAILVELEANAAAKYSQLDLQEALNSFLEDQFESTIVNAALGNATELWHLRHSISEGARALGKPIAFDVSVPRSRIMEFCRKGRELVARDYPFLTVVDFGHIADGGVHFNVIWRKDAPEQYDPAVVQRLRDAIYGMVVQDFAGSYSAEHGVGPHNLAYYQRFTPPLLQQWADGWRDRLDPQHLCGTVDLGTAKN</sequence>
<organism evidence="6 7">
    <name type="scientific">Comamonas squillarum</name>
    <dbReference type="NCBI Taxonomy" id="2977320"/>
    <lineage>
        <taxon>Bacteria</taxon>
        <taxon>Pseudomonadati</taxon>
        <taxon>Pseudomonadota</taxon>
        <taxon>Betaproteobacteria</taxon>
        <taxon>Burkholderiales</taxon>
        <taxon>Comamonadaceae</taxon>
        <taxon>Comamonas</taxon>
    </lineage>
</organism>
<dbReference type="InterPro" id="IPR051264">
    <property type="entry name" value="FAD-oxidored/transferase_4"/>
</dbReference>
<evidence type="ECO:0000259" key="5">
    <source>
        <dbReference type="PROSITE" id="PS51387"/>
    </source>
</evidence>
<keyword evidence="3" id="KW-0274">FAD</keyword>
<evidence type="ECO:0000256" key="1">
    <source>
        <dbReference type="ARBA" id="ARBA00001974"/>
    </source>
</evidence>
<dbReference type="PROSITE" id="PS51387">
    <property type="entry name" value="FAD_PCMH"/>
    <property type="match status" value="1"/>
</dbReference>
<reference evidence="6" key="1">
    <citation type="submission" date="2022-09" db="EMBL/GenBank/DDBJ databases">
        <title>Bacterial diversity in gut of crayfish and pufferfish.</title>
        <authorList>
            <person name="Huang Y."/>
        </authorList>
    </citation>
    <scope>NUCLEOTIDE SEQUENCE</scope>
    <source>
        <strain evidence="6">PR12</strain>
    </source>
</reference>
<feature type="domain" description="FAD-binding PCMH-type" evidence="5">
    <location>
        <begin position="42"/>
        <end position="224"/>
    </location>
</feature>
<dbReference type="Gene3D" id="3.30.465.10">
    <property type="match status" value="1"/>
</dbReference>
<keyword evidence="2" id="KW-0285">Flavoprotein</keyword>
<dbReference type="InterPro" id="IPR036318">
    <property type="entry name" value="FAD-bd_PCMH-like_sf"/>
</dbReference>
<dbReference type="InterPro" id="IPR016166">
    <property type="entry name" value="FAD-bd_PCMH"/>
</dbReference>
<evidence type="ECO:0000256" key="4">
    <source>
        <dbReference type="ARBA" id="ARBA00023002"/>
    </source>
</evidence>
<dbReference type="InterPro" id="IPR004113">
    <property type="entry name" value="FAD-bd_oxidored_4_C"/>
</dbReference>
<dbReference type="RefSeq" id="WP_260718904.1">
    <property type="nucleotide sequence ID" value="NZ_CP104377.1"/>
</dbReference>
<keyword evidence="4" id="KW-0560">Oxidoreductase</keyword>
<dbReference type="SUPFAM" id="SSF56176">
    <property type="entry name" value="FAD-binding/transporter-associated domain-like"/>
    <property type="match status" value="1"/>
</dbReference>
<evidence type="ECO:0000256" key="2">
    <source>
        <dbReference type="ARBA" id="ARBA00022630"/>
    </source>
</evidence>
<dbReference type="Gene3D" id="3.30.70.2740">
    <property type="match status" value="1"/>
</dbReference>
<dbReference type="InterPro" id="IPR016164">
    <property type="entry name" value="FAD-linked_Oxase-like_C"/>
</dbReference>
<dbReference type="Pfam" id="PF01565">
    <property type="entry name" value="FAD_binding_4"/>
    <property type="match status" value="1"/>
</dbReference>
<protein>
    <submittedName>
        <fullName evidence="6">FAD-binding oxidoreductase</fullName>
    </submittedName>
</protein>
<dbReference type="InterPro" id="IPR016169">
    <property type="entry name" value="FAD-bd_PCMH_sub2"/>
</dbReference>
<dbReference type="PANTHER" id="PTHR43716">
    <property type="entry name" value="D-2-HYDROXYGLUTARATE DEHYDROGENASE, MITOCHONDRIAL"/>
    <property type="match status" value="1"/>
</dbReference>